<dbReference type="AlphaFoldDB" id="A0A2A5WFB6"/>
<reference evidence="2 3" key="1">
    <citation type="submission" date="2017-08" db="EMBL/GenBank/DDBJ databases">
        <title>Fine stratification of microbial communities through a metagenomic profile of the photic zone.</title>
        <authorList>
            <person name="Haro-Moreno J.M."/>
            <person name="Lopez-Perez M."/>
            <person name="De La Torre J."/>
            <person name="Picazo A."/>
            <person name="Camacho A."/>
            <person name="Rodriguez-Valera F."/>
        </authorList>
    </citation>
    <scope>NUCLEOTIDE SEQUENCE [LARGE SCALE GENOMIC DNA]</scope>
    <source>
        <strain evidence="2">MED-G28</strain>
    </source>
</reference>
<name>A0A2A5WFB6_9GAMM</name>
<dbReference type="Proteomes" id="UP000219329">
    <property type="component" value="Unassembled WGS sequence"/>
</dbReference>
<accession>A0A2A5WFB6</accession>
<evidence type="ECO:0000313" key="3">
    <source>
        <dbReference type="Proteomes" id="UP000219329"/>
    </source>
</evidence>
<keyword evidence="1" id="KW-0812">Transmembrane</keyword>
<feature type="transmembrane region" description="Helical" evidence="1">
    <location>
        <begin position="116"/>
        <end position="137"/>
    </location>
</feature>
<gene>
    <name evidence="2" type="ORF">CNF02_00485</name>
</gene>
<sequence>MLKLVIQQASSLPRPFFALVVTTILLVFSSLAAGSESRVIEAADSSEWGWNMIIAVIVIAISSASAALPIAASKQWTGNWRVSAIMPLAVLLLWIAIIVFGRLQSSDSHQLWPFEIFTWAMLNMIYMVAVMTVKRVLDKADQEKSLTD</sequence>
<dbReference type="EMBL" id="NTJZ01000001">
    <property type="protein sequence ID" value="PDH35235.1"/>
    <property type="molecule type" value="Genomic_DNA"/>
</dbReference>
<evidence type="ECO:0000256" key="1">
    <source>
        <dbReference type="SAM" id="Phobius"/>
    </source>
</evidence>
<feature type="transmembrane region" description="Helical" evidence="1">
    <location>
        <begin position="48"/>
        <end position="72"/>
    </location>
</feature>
<keyword evidence="1" id="KW-1133">Transmembrane helix</keyword>
<feature type="transmembrane region" description="Helical" evidence="1">
    <location>
        <begin position="84"/>
        <end position="104"/>
    </location>
</feature>
<comment type="caution">
    <text evidence="2">The sequence shown here is derived from an EMBL/GenBank/DDBJ whole genome shotgun (WGS) entry which is preliminary data.</text>
</comment>
<keyword evidence="1" id="KW-0472">Membrane</keyword>
<evidence type="ECO:0000313" key="2">
    <source>
        <dbReference type="EMBL" id="PDH35235.1"/>
    </source>
</evidence>
<organism evidence="2 3">
    <name type="scientific">OM182 bacterium MED-G28</name>
    <dbReference type="NCBI Taxonomy" id="1986256"/>
    <lineage>
        <taxon>Bacteria</taxon>
        <taxon>Pseudomonadati</taxon>
        <taxon>Pseudomonadota</taxon>
        <taxon>Gammaproteobacteria</taxon>
        <taxon>OMG group</taxon>
        <taxon>OM182 clade</taxon>
    </lineage>
</organism>
<protein>
    <submittedName>
        <fullName evidence="2">Uncharacterized protein</fullName>
    </submittedName>
</protein>
<proteinExistence type="predicted"/>